<dbReference type="RefSeq" id="WP_244787808.1">
    <property type="nucleotide sequence ID" value="NZ_CP091508.1"/>
</dbReference>
<gene>
    <name evidence="2" type="ORF">LVJ83_03520</name>
</gene>
<dbReference type="EMBL" id="CP091508">
    <property type="protein sequence ID" value="UOO83300.1"/>
    <property type="molecule type" value="Genomic_DNA"/>
</dbReference>
<evidence type="ECO:0000313" key="2">
    <source>
        <dbReference type="EMBL" id="UOO83300.1"/>
    </source>
</evidence>
<protein>
    <submittedName>
        <fullName evidence="2">Uncharacterized protein</fullName>
    </submittedName>
</protein>
<reference evidence="2 3" key="1">
    <citation type="journal article" date="2022" name="Res Sq">
        <title>Evolution of multicellular longitudinally dividing oral cavity symbionts (Neisseriaceae).</title>
        <authorList>
            <person name="Nyongesa S."/>
            <person name="Weber P."/>
            <person name="Bernet E."/>
            <person name="Pullido F."/>
            <person name="Nieckarz M."/>
            <person name="Delaby M."/>
            <person name="Nieves C."/>
            <person name="Viehboeck T."/>
            <person name="Krause N."/>
            <person name="Rivera-Millot A."/>
            <person name="Nakamura A."/>
            <person name="Vischer N."/>
            <person name="VanNieuwenhze M."/>
            <person name="Brun Y."/>
            <person name="Cava F."/>
            <person name="Bulgheresi S."/>
            <person name="Veyrier F."/>
        </authorList>
    </citation>
    <scope>NUCLEOTIDE SEQUENCE [LARGE SCALE GENOMIC DNA]</scope>
    <source>
        <strain evidence="2 3">CCUG 63373m</strain>
    </source>
</reference>
<organism evidence="2 3">
    <name type="scientific">Uruburuella testudinis</name>
    <dbReference type="NCBI Taxonomy" id="1282863"/>
    <lineage>
        <taxon>Bacteria</taxon>
        <taxon>Pseudomonadati</taxon>
        <taxon>Pseudomonadota</taxon>
        <taxon>Betaproteobacteria</taxon>
        <taxon>Neisseriales</taxon>
        <taxon>Neisseriaceae</taxon>
        <taxon>Uruburuella</taxon>
    </lineage>
</organism>
<feature type="region of interest" description="Disordered" evidence="1">
    <location>
        <begin position="1"/>
        <end position="43"/>
    </location>
</feature>
<feature type="compositionally biased region" description="Polar residues" evidence="1">
    <location>
        <begin position="68"/>
        <end position="87"/>
    </location>
</feature>
<keyword evidence="3" id="KW-1185">Reference proteome</keyword>
<sequence length="87" mass="9478">MLQQGKTPPPPTNRPKPKELPLWQTPSRQSHRNGSANLHRRKPIDEINITAIKALTENIINCGASKPPTASDSGPTSTPYSQQGNGR</sequence>
<name>A0ABY4DW86_9NEIS</name>
<accession>A0ABY4DW86</accession>
<evidence type="ECO:0000313" key="3">
    <source>
        <dbReference type="Proteomes" id="UP000829817"/>
    </source>
</evidence>
<dbReference type="Proteomes" id="UP000829817">
    <property type="component" value="Chromosome"/>
</dbReference>
<evidence type="ECO:0000256" key="1">
    <source>
        <dbReference type="SAM" id="MobiDB-lite"/>
    </source>
</evidence>
<feature type="region of interest" description="Disordered" evidence="1">
    <location>
        <begin position="62"/>
        <end position="87"/>
    </location>
</feature>
<proteinExistence type="predicted"/>
<feature type="compositionally biased region" description="Polar residues" evidence="1">
    <location>
        <begin position="24"/>
        <end position="36"/>
    </location>
</feature>